<dbReference type="SUPFAM" id="SSF56327">
    <property type="entry name" value="LDH C-terminal domain-like"/>
    <property type="match status" value="1"/>
</dbReference>
<dbReference type="Gene3D" id="3.40.50.720">
    <property type="entry name" value="NAD(P)-binding Rossmann-like Domain"/>
    <property type="match status" value="1"/>
</dbReference>
<dbReference type="InterPro" id="IPR001557">
    <property type="entry name" value="L-lactate/malate_DH"/>
</dbReference>
<dbReference type="PANTHER" id="PTHR43128">
    <property type="entry name" value="L-2-HYDROXYCARBOXYLATE DEHYDROGENASE (NAD(P)(+))"/>
    <property type="match status" value="1"/>
</dbReference>
<dbReference type="EMBL" id="DTAD01000083">
    <property type="protein sequence ID" value="HGN90985.1"/>
    <property type="molecule type" value="Genomic_DNA"/>
</dbReference>
<evidence type="ECO:0000313" key="13">
    <source>
        <dbReference type="EMBL" id="HGN90985.1"/>
    </source>
</evidence>
<evidence type="ECO:0000256" key="4">
    <source>
        <dbReference type="ARBA" id="ARBA00023002"/>
    </source>
</evidence>
<feature type="active site" description="Proton acceptor" evidence="6">
    <location>
        <position position="174"/>
    </location>
</feature>
<dbReference type="CDD" id="cd01339">
    <property type="entry name" value="LDH-like_MDH"/>
    <property type="match status" value="1"/>
</dbReference>
<organism evidence="13">
    <name type="scientific">Caldiarchaeum subterraneum</name>
    <dbReference type="NCBI Taxonomy" id="311458"/>
    <lineage>
        <taxon>Archaea</taxon>
        <taxon>Nitrososphaerota</taxon>
        <taxon>Candidatus Caldarchaeales</taxon>
        <taxon>Candidatus Caldarchaeaceae</taxon>
        <taxon>Candidatus Caldarchaeum</taxon>
    </lineage>
</organism>
<evidence type="ECO:0000259" key="11">
    <source>
        <dbReference type="Pfam" id="PF02866"/>
    </source>
</evidence>
<evidence type="ECO:0000256" key="7">
    <source>
        <dbReference type="PIRSR" id="PIRSR000102-2"/>
    </source>
</evidence>
<evidence type="ECO:0000256" key="5">
    <source>
        <dbReference type="ARBA" id="ARBA00023027"/>
    </source>
</evidence>
<dbReference type="InterPro" id="IPR015955">
    <property type="entry name" value="Lactate_DH/Glyco_Ohase_4_C"/>
</dbReference>
<dbReference type="NCBIfam" id="NF004863">
    <property type="entry name" value="PRK06223.1"/>
    <property type="match status" value="1"/>
</dbReference>
<dbReference type="InterPro" id="IPR022383">
    <property type="entry name" value="Lactate/malate_DH_C"/>
</dbReference>
<dbReference type="AlphaFoldDB" id="A0A7C4E131"/>
<feature type="domain" description="Lactate/malate dehydrogenase C-terminal" evidence="11">
    <location>
        <begin position="146"/>
        <end position="303"/>
    </location>
</feature>
<feature type="binding site" evidence="8">
    <location>
        <begin position="117"/>
        <end position="119"/>
    </location>
    <ligand>
        <name>NAD(+)</name>
        <dbReference type="ChEBI" id="CHEBI:57540"/>
    </ligand>
</feature>
<protein>
    <recommendedName>
        <fullName evidence="2">Malate dehydrogenase</fullName>
    </recommendedName>
</protein>
<keyword evidence="5 8" id="KW-0520">NAD</keyword>
<name>A0A7C4E131_CALS0</name>
<dbReference type="InterPro" id="IPR011275">
    <property type="entry name" value="Malate_DH_type3"/>
</dbReference>
<dbReference type="EMBL" id="DTCM01000080">
    <property type="protein sequence ID" value="HGL41332.1"/>
    <property type="molecule type" value="Genomic_DNA"/>
</dbReference>
<dbReference type="PRINTS" id="PR00086">
    <property type="entry name" value="LLDHDRGNASE"/>
</dbReference>
<dbReference type="FunFam" id="3.40.50.720:FF:000018">
    <property type="entry name" value="Malate dehydrogenase"/>
    <property type="match status" value="1"/>
</dbReference>
<reference evidence="13" key="1">
    <citation type="journal article" date="2020" name="mSystems">
        <title>Genome- and Community-Level Interaction Insights into Carbon Utilization and Element Cycling Functions of Hydrothermarchaeota in Hydrothermal Sediment.</title>
        <authorList>
            <person name="Zhou Z."/>
            <person name="Liu Y."/>
            <person name="Xu W."/>
            <person name="Pan J."/>
            <person name="Luo Z.H."/>
            <person name="Li M."/>
        </authorList>
    </citation>
    <scope>NUCLEOTIDE SEQUENCE [LARGE SCALE GENOMIC DNA]</scope>
    <source>
        <strain evidence="13">SpSt-613</strain>
        <strain evidence="12">SpSt-669</strain>
    </source>
</reference>
<dbReference type="SUPFAM" id="SSF51735">
    <property type="entry name" value="NAD(P)-binding Rossmann-fold domains"/>
    <property type="match status" value="1"/>
</dbReference>
<comment type="similarity">
    <text evidence="1 9">Belongs to the LDH/MDH superfamily.</text>
</comment>
<dbReference type="Pfam" id="PF02866">
    <property type="entry name" value="Ldh_1_C"/>
    <property type="match status" value="1"/>
</dbReference>
<comment type="caution">
    <text evidence="13">The sequence shown here is derived from an EMBL/GenBank/DDBJ whole genome shotgun (WGS) entry which is preliminary data.</text>
</comment>
<proteinExistence type="inferred from homology"/>
<feature type="binding site" evidence="7">
    <location>
        <position position="87"/>
    </location>
    <ligand>
        <name>substrate</name>
    </ligand>
</feature>
<evidence type="ECO:0000256" key="2">
    <source>
        <dbReference type="ARBA" id="ARBA00020382"/>
    </source>
</evidence>
<evidence type="ECO:0000259" key="10">
    <source>
        <dbReference type="Pfam" id="PF00056"/>
    </source>
</evidence>
<evidence type="ECO:0000256" key="9">
    <source>
        <dbReference type="RuleBase" id="RU003369"/>
    </source>
</evidence>
<dbReference type="PANTHER" id="PTHR43128:SF16">
    <property type="entry name" value="L-LACTATE DEHYDROGENASE"/>
    <property type="match status" value="1"/>
</dbReference>
<feature type="binding site" evidence="8">
    <location>
        <begin position="8"/>
        <end position="13"/>
    </location>
    <ligand>
        <name>NAD(+)</name>
        <dbReference type="ChEBI" id="CHEBI:57540"/>
    </ligand>
</feature>
<keyword evidence="3" id="KW-0816">Tricarboxylic acid cycle</keyword>
<evidence type="ECO:0000256" key="8">
    <source>
        <dbReference type="PIRSR" id="PIRSR000102-3"/>
    </source>
</evidence>
<dbReference type="Gene3D" id="3.90.110.10">
    <property type="entry name" value="Lactate dehydrogenase/glycoside hydrolase, family 4, C-terminal"/>
    <property type="match status" value="1"/>
</dbReference>
<dbReference type="InterPro" id="IPR018177">
    <property type="entry name" value="L-lactate_DH_AS"/>
</dbReference>
<dbReference type="PROSITE" id="PS00064">
    <property type="entry name" value="L_LDH"/>
    <property type="match status" value="1"/>
</dbReference>
<evidence type="ECO:0000256" key="1">
    <source>
        <dbReference type="ARBA" id="ARBA00008104"/>
    </source>
</evidence>
<feature type="binding site" evidence="8">
    <location>
        <position position="94"/>
    </location>
    <ligand>
        <name>NAD(+)</name>
        <dbReference type="ChEBI" id="CHEBI:57540"/>
    </ligand>
</feature>
<dbReference type="GO" id="GO:0004459">
    <property type="term" value="F:L-lactate dehydrogenase (NAD+) activity"/>
    <property type="evidence" value="ECO:0007669"/>
    <property type="project" value="InterPro"/>
</dbReference>
<feature type="binding site" evidence="7">
    <location>
        <position position="150"/>
    </location>
    <ligand>
        <name>substrate</name>
    </ligand>
</feature>
<dbReference type="Pfam" id="PF00056">
    <property type="entry name" value="Ldh_1_N"/>
    <property type="match status" value="1"/>
</dbReference>
<dbReference type="PIRSF" id="PIRSF000102">
    <property type="entry name" value="Lac_mal_DH"/>
    <property type="match status" value="1"/>
</dbReference>
<feature type="binding site" evidence="7">
    <location>
        <position position="81"/>
    </location>
    <ligand>
        <name>substrate</name>
    </ligand>
</feature>
<evidence type="ECO:0000256" key="3">
    <source>
        <dbReference type="ARBA" id="ARBA00022532"/>
    </source>
</evidence>
<accession>A0A7C4E131</accession>
<evidence type="ECO:0000256" key="6">
    <source>
        <dbReference type="PIRSR" id="PIRSR000102-1"/>
    </source>
</evidence>
<gene>
    <name evidence="13" type="ORF">ENT82_07695</name>
    <name evidence="12" type="ORF">ENU43_06680</name>
</gene>
<evidence type="ECO:0000313" key="12">
    <source>
        <dbReference type="EMBL" id="HGL41332.1"/>
    </source>
</evidence>
<feature type="binding site" evidence="8">
    <location>
        <position position="32"/>
    </location>
    <ligand>
        <name>NAD(+)</name>
        <dbReference type="ChEBI" id="CHEBI:57540"/>
    </ligand>
</feature>
<feature type="domain" description="Lactate/malate dehydrogenase N-terminal" evidence="10">
    <location>
        <begin position="4"/>
        <end position="141"/>
    </location>
</feature>
<sequence length="309" mass="33677">MPLITVVGSGRVGTSAALQIALRELGDIVLLDVIQGLPQGEALDLNHACAILDLDVDVKGSNDYRDIQGSDVVVVTAGLTRKPDMTRLDLLLKNAEIIKEVSRHIRENAPKSKVIVVTNPLDVMAYVAYRVTGFESRRVMGFSGLLDVGRYRYLIRNRLGVSYKSIRGMVIGEHGDSMVLLPSHTYVGTEPLSKYMDEKSTAEIVEATRKMGAEIIRLKGWSAHHAPGAGVAVMVEAILKDQKSIIPTSTLLTGQYGEKDVYAVLPCVLGAEGVEKVLEPSLSPDELTKFRESVKIIRNAVNQLSLDKT</sequence>
<dbReference type="GO" id="GO:0006099">
    <property type="term" value="P:tricarboxylic acid cycle"/>
    <property type="evidence" value="ECO:0007669"/>
    <property type="project" value="UniProtKB-KW"/>
</dbReference>
<keyword evidence="4 9" id="KW-0560">Oxidoreductase</keyword>
<dbReference type="GO" id="GO:0006089">
    <property type="term" value="P:lactate metabolic process"/>
    <property type="evidence" value="ECO:0007669"/>
    <property type="project" value="TreeGrafter"/>
</dbReference>
<feature type="binding site" evidence="7">
    <location>
        <position position="119"/>
    </location>
    <ligand>
        <name>substrate</name>
    </ligand>
</feature>
<dbReference type="InterPro" id="IPR036291">
    <property type="entry name" value="NAD(P)-bd_dom_sf"/>
</dbReference>
<dbReference type="InterPro" id="IPR001236">
    <property type="entry name" value="Lactate/malate_DH_N"/>
</dbReference>